<dbReference type="RefSeq" id="WP_179615762.1">
    <property type="nucleotide sequence ID" value="NZ_CP059163.1"/>
</dbReference>
<dbReference type="PROSITE" id="PS51462">
    <property type="entry name" value="NUDIX"/>
    <property type="match status" value="1"/>
</dbReference>
<keyword evidence="2" id="KW-0378">Hydrolase</keyword>
<comment type="cofactor">
    <cofactor evidence="1">
        <name>Mg(2+)</name>
        <dbReference type="ChEBI" id="CHEBI:18420"/>
    </cofactor>
</comment>
<dbReference type="Proteomes" id="UP000516957">
    <property type="component" value="Unassembled WGS sequence"/>
</dbReference>
<dbReference type="Gene3D" id="3.90.79.10">
    <property type="entry name" value="Nucleoside Triphosphate Pyrophosphohydrolase"/>
    <property type="match status" value="1"/>
</dbReference>
<evidence type="ECO:0000313" key="4">
    <source>
        <dbReference type="EMBL" id="NYD58100.1"/>
    </source>
</evidence>
<comment type="caution">
    <text evidence="4">The sequence shown here is derived from an EMBL/GenBank/DDBJ whole genome shotgun (WGS) entry which is preliminary data.</text>
</comment>
<keyword evidence="5" id="KW-1185">Reference proteome</keyword>
<dbReference type="AlphaFoldDB" id="A0A7Y9F3J5"/>
<proteinExistence type="predicted"/>
<evidence type="ECO:0000313" key="5">
    <source>
        <dbReference type="Proteomes" id="UP000516957"/>
    </source>
</evidence>
<feature type="domain" description="Nudix hydrolase" evidence="3">
    <location>
        <begin position="19"/>
        <end position="162"/>
    </location>
</feature>
<dbReference type="EMBL" id="JACCBE010000001">
    <property type="protein sequence ID" value="NYD58100.1"/>
    <property type="molecule type" value="Genomic_DNA"/>
</dbReference>
<dbReference type="PANTHER" id="PTHR43046:SF16">
    <property type="entry name" value="ADP-RIBOSE PYROPHOSPHATASE YJHB-RELATED"/>
    <property type="match status" value="1"/>
</dbReference>
<name>A0A7Y9F3J5_9ACTN</name>
<reference evidence="4 5" key="1">
    <citation type="submission" date="2020-07" db="EMBL/GenBank/DDBJ databases">
        <title>Sequencing the genomes of 1000 actinobacteria strains.</title>
        <authorList>
            <person name="Klenk H.-P."/>
        </authorList>
    </citation>
    <scope>NUCLEOTIDE SEQUENCE [LARGE SCALE GENOMIC DNA]</scope>
    <source>
        <strain evidence="4 5">DSM 18965</strain>
    </source>
</reference>
<dbReference type="PANTHER" id="PTHR43046">
    <property type="entry name" value="GDP-MANNOSE MANNOSYL HYDROLASE"/>
    <property type="match status" value="1"/>
</dbReference>
<organism evidence="4 5">
    <name type="scientific">Nocardioides marinisabuli</name>
    <dbReference type="NCBI Taxonomy" id="419476"/>
    <lineage>
        <taxon>Bacteria</taxon>
        <taxon>Bacillati</taxon>
        <taxon>Actinomycetota</taxon>
        <taxon>Actinomycetes</taxon>
        <taxon>Propionibacteriales</taxon>
        <taxon>Nocardioidaceae</taxon>
        <taxon>Nocardioides</taxon>
    </lineage>
</organism>
<evidence type="ECO:0000259" key="3">
    <source>
        <dbReference type="PROSITE" id="PS51462"/>
    </source>
</evidence>
<dbReference type="GO" id="GO:0016787">
    <property type="term" value="F:hydrolase activity"/>
    <property type="evidence" value="ECO:0007669"/>
    <property type="project" value="UniProtKB-KW"/>
</dbReference>
<dbReference type="InterPro" id="IPR000086">
    <property type="entry name" value="NUDIX_hydrolase_dom"/>
</dbReference>
<dbReference type="Pfam" id="PF00293">
    <property type="entry name" value="NUDIX"/>
    <property type="match status" value="1"/>
</dbReference>
<dbReference type="SUPFAM" id="SSF55811">
    <property type="entry name" value="Nudix"/>
    <property type="match status" value="1"/>
</dbReference>
<accession>A0A7Y9F3J5</accession>
<dbReference type="CDD" id="cd18879">
    <property type="entry name" value="NUDIX_Hydrolase"/>
    <property type="match status" value="1"/>
</dbReference>
<evidence type="ECO:0000256" key="2">
    <source>
        <dbReference type="ARBA" id="ARBA00022801"/>
    </source>
</evidence>
<gene>
    <name evidence="4" type="ORF">BKA08_002338</name>
</gene>
<dbReference type="InterPro" id="IPR015797">
    <property type="entry name" value="NUDIX_hydrolase-like_dom_sf"/>
</dbReference>
<protein>
    <submittedName>
        <fullName evidence="4">8-oxo-dGTP pyrophosphatase MutT (NUDIX family)</fullName>
    </submittedName>
</protein>
<evidence type="ECO:0000256" key="1">
    <source>
        <dbReference type="ARBA" id="ARBA00001946"/>
    </source>
</evidence>
<sequence length="163" mass="17764">MPIPDFVVELRRMVGTHQLWLPAVTAVIVRDRPGEQAGTREVLLTLRADNGRWAPVTGILDPGEEPAVAAVREAREETCVDIEVQRLASVSVSPPITHANGDLGIYLDLTFACAWTGGEAAVGDDENTEVRWWPVDALPEMSPWLLERVHAGLSGETATAFRT</sequence>